<comment type="caution">
    <text evidence="2">The sequence shown here is derived from an EMBL/GenBank/DDBJ whole genome shotgun (WGS) entry which is preliminary data.</text>
</comment>
<evidence type="ECO:0000313" key="3">
    <source>
        <dbReference type="Proteomes" id="UP001148838"/>
    </source>
</evidence>
<feature type="region of interest" description="Disordered" evidence="1">
    <location>
        <begin position="1"/>
        <end position="29"/>
    </location>
</feature>
<dbReference type="EMBL" id="JAJSOF020000039">
    <property type="protein sequence ID" value="KAJ4426688.1"/>
    <property type="molecule type" value="Genomic_DNA"/>
</dbReference>
<keyword evidence="3" id="KW-1185">Reference proteome</keyword>
<dbReference type="Proteomes" id="UP001148838">
    <property type="component" value="Unassembled WGS sequence"/>
</dbReference>
<organism evidence="2 3">
    <name type="scientific">Periplaneta americana</name>
    <name type="common">American cockroach</name>
    <name type="synonym">Blatta americana</name>
    <dbReference type="NCBI Taxonomy" id="6978"/>
    <lineage>
        <taxon>Eukaryota</taxon>
        <taxon>Metazoa</taxon>
        <taxon>Ecdysozoa</taxon>
        <taxon>Arthropoda</taxon>
        <taxon>Hexapoda</taxon>
        <taxon>Insecta</taxon>
        <taxon>Pterygota</taxon>
        <taxon>Neoptera</taxon>
        <taxon>Polyneoptera</taxon>
        <taxon>Dictyoptera</taxon>
        <taxon>Blattodea</taxon>
        <taxon>Blattoidea</taxon>
        <taxon>Blattidae</taxon>
        <taxon>Blattinae</taxon>
        <taxon>Periplaneta</taxon>
    </lineage>
</organism>
<feature type="compositionally biased region" description="Polar residues" evidence="1">
    <location>
        <begin position="16"/>
        <end position="26"/>
    </location>
</feature>
<sequence length="126" mass="14211">MEGLCEGGNETPGSLKASNEARNPQRSGVYGELTMDRNAVSRWATRFRVSLDNDVRPGRLKISTHEQSVKLLADALQEDRRPTCDELSEATGDFTKFNISYFEKEFREGKISARCVPHCLTTEQKQ</sequence>
<reference evidence="2 3" key="1">
    <citation type="journal article" date="2022" name="Allergy">
        <title>Genome assembly and annotation of Periplaneta americana reveal a comprehensive cockroach allergen profile.</title>
        <authorList>
            <person name="Wang L."/>
            <person name="Xiong Q."/>
            <person name="Saelim N."/>
            <person name="Wang L."/>
            <person name="Nong W."/>
            <person name="Wan A.T."/>
            <person name="Shi M."/>
            <person name="Liu X."/>
            <person name="Cao Q."/>
            <person name="Hui J.H.L."/>
            <person name="Sookrung N."/>
            <person name="Leung T.F."/>
            <person name="Tungtrongchitr A."/>
            <person name="Tsui S.K.W."/>
        </authorList>
    </citation>
    <scope>NUCLEOTIDE SEQUENCE [LARGE SCALE GENOMIC DNA]</scope>
    <source>
        <strain evidence="2">PWHHKU_190912</strain>
    </source>
</reference>
<accession>A0ABQ8RY79</accession>
<protein>
    <submittedName>
        <fullName evidence="2">Uncharacterized protein</fullName>
    </submittedName>
</protein>
<name>A0ABQ8RY79_PERAM</name>
<evidence type="ECO:0000313" key="2">
    <source>
        <dbReference type="EMBL" id="KAJ4426688.1"/>
    </source>
</evidence>
<gene>
    <name evidence="2" type="ORF">ANN_26486</name>
</gene>
<proteinExistence type="predicted"/>
<evidence type="ECO:0000256" key="1">
    <source>
        <dbReference type="SAM" id="MobiDB-lite"/>
    </source>
</evidence>